<dbReference type="EMBL" id="AOLP01000002">
    <property type="protein sequence ID" value="EMA07986.1"/>
    <property type="molecule type" value="Genomic_DNA"/>
</dbReference>
<reference evidence="1 2" key="1">
    <citation type="journal article" date="2014" name="PLoS Genet.">
        <title>Phylogenetically driven sequencing of extremely halophilic archaea reveals strategies for static and dynamic osmo-response.</title>
        <authorList>
            <person name="Becker E.A."/>
            <person name="Seitzer P.M."/>
            <person name="Tritt A."/>
            <person name="Larsen D."/>
            <person name="Krusor M."/>
            <person name="Yao A.I."/>
            <person name="Wu D."/>
            <person name="Madern D."/>
            <person name="Eisen J.A."/>
            <person name="Darling A.E."/>
            <person name="Facciotti M.T."/>
        </authorList>
    </citation>
    <scope>NUCLEOTIDE SEQUENCE [LARGE SCALE GENOMIC DNA]</scope>
    <source>
        <strain evidence="1 2">ATCC 35960</strain>
    </source>
</reference>
<gene>
    <name evidence="1" type="ORF">C438_02657</name>
</gene>
<sequence length="303" mass="34702">MKKFGGLSRYEKLREGKALCPLLEITSPKDFDNLSPYRQASDRLFLELPEYLSEKSNGLKEDVDSLLEVHSSQNEFYREYEDKIDIPVISGRPVPETLEAYRTARERFGEVAVRLFLSRELDDGELAEMNRLGHELRETDYAIFDLVDTVDMDRGDYGYLEALADIFSASRTIVANAMNVYSGEPYNWGPETAAEHGFNGFGDFAVGGRYPPVAIPNFHEATKIVRHYGVGDFEINEFEGDSYEEAAQSLEAWKPWRKSHCPFCRQLGRREDDCTSHMAKQVRVGHYIHSVLENDLELMDEQT</sequence>
<keyword evidence="2" id="KW-1185">Reference proteome</keyword>
<dbReference type="RefSeq" id="WP_004967681.1">
    <property type="nucleotide sequence ID" value="NZ_AOLP01000002.1"/>
</dbReference>
<proteinExistence type="predicted"/>
<organism evidence="1 2">
    <name type="scientific">Haloferax denitrificans ATCC 35960</name>
    <dbReference type="NCBI Taxonomy" id="662478"/>
    <lineage>
        <taxon>Archaea</taxon>
        <taxon>Methanobacteriati</taxon>
        <taxon>Methanobacteriota</taxon>
        <taxon>Stenosarchaea group</taxon>
        <taxon>Halobacteria</taxon>
        <taxon>Halobacteriales</taxon>
        <taxon>Haloferacaceae</taxon>
        <taxon>Haloferax</taxon>
    </lineage>
</organism>
<name>M0JG74_9EURY</name>
<comment type="caution">
    <text evidence="1">The sequence shown here is derived from an EMBL/GenBank/DDBJ whole genome shotgun (WGS) entry which is preliminary data.</text>
</comment>
<dbReference type="AlphaFoldDB" id="M0JG74"/>
<accession>M0JG74</accession>
<evidence type="ECO:0000313" key="2">
    <source>
        <dbReference type="Proteomes" id="UP000011553"/>
    </source>
</evidence>
<evidence type="ECO:0000313" key="1">
    <source>
        <dbReference type="EMBL" id="EMA07986.1"/>
    </source>
</evidence>
<dbReference type="Proteomes" id="UP000011553">
    <property type="component" value="Unassembled WGS sequence"/>
</dbReference>
<protein>
    <submittedName>
        <fullName evidence="1">Uncharacterized protein</fullName>
    </submittedName>
</protein>